<dbReference type="Pfam" id="PF00174">
    <property type="entry name" value="Oxidored_molyb"/>
    <property type="match status" value="1"/>
</dbReference>
<dbReference type="PANTHER" id="PTHR43032">
    <property type="entry name" value="PROTEIN-METHIONINE-SULFOXIDE REDUCTASE"/>
    <property type="match status" value="1"/>
</dbReference>
<dbReference type="CDD" id="cd02109">
    <property type="entry name" value="arch_bact_SO_family_Moco"/>
    <property type="match status" value="1"/>
</dbReference>
<evidence type="ECO:0000313" key="2">
    <source>
        <dbReference type="EMBL" id="TQE97871.1"/>
    </source>
</evidence>
<accession>A0A540VM89</accession>
<dbReference type="FunCoup" id="A0A540VM89">
    <property type="interactions" value="73"/>
</dbReference>
<organism evidence="2 3">
    <name type="scientific">Litorilinea aerophila</name>
    <dbReference type="NCBI Taxonomy" id="1204385"/>
    <lineage>
        <taxon>Bacteria</taxon>
        <taxon>Bacillati</taxon>
        <taxon>Chloroflexota</taxon>
        <taxon>Caldilineae</taxon>
        <taxon>Caldilineales</taxon>
        <taxon>Caldilineaceae</taxon>
        <taxon>Litorilinea</taxon>
    </lineage>
</organism>
<dbReference type="EMBL" id="VIGC01000001">
    <property type="protein sequence ID" value="TQE97871.1"/>
    <property type="molecule type" value="Genomic_DNA"/>
</dbReference>
<evidence type="ECO:0000259" key="1">
    <source>
        <dbReference type="Pfam" id="PF00174"/>
    </source>
</evidence>
<feature type="domain" description="Oxidoreductase molybdopterin-binding" evidence="1">
    <location>
        <begin position="44"/>
        <end position="191"/>
    </location>
</feature>
<dbReference type="Proteomes" id="UP000317371">
    <property type="component" value="Unassembled WGS sequence"/>
</dbReference>
<name>A0A540VM89_9CHLR</name>
<dbReference type="InParanoid" id="A0A540VM89"/>
<reference evidence="2 3" key="1">
    <citation type="submission" date="2019-06" db="EMBL/GenBank/DDBJ databases">
        <title>Genome sequence of Litorilinea aerophila BAA-2444.</title>
        <authorList>
            <person name="Maclea K.S."/>
            <person name="Maurais E.G."/>
            <person name="Iannazzi L.C."/>
        </authorList>
    </citation>
    <scope>NUCLEOTIDE SEQUENCE [LARGE SCALE GENOMIC DNA]</scope>
    <source>
        <strain evidence="2 3">ATCC BAA-2444</strain>
    </source>
</reference>
<proteinExistence type="predicted"/>
<evidence type="ECO:0000313" key="3">
    <source>
        <dbReference type="Proteomes" id="UP000317371"/>
    </source>
</evidence>
<dbReference type="SUPFAM" id="SSF56524">
    <property type="entry name" value="Oxidoreductase molybdopterin-binding domain"/>
    <property type="match status" value="1"/>
</dbReference>
<dbReference type="InterPro" id="IPR036374">
    <property type="entry name" value="OxRdtase_Mopterin-bd_sf"/>
</dbReference>
<dbReference type="OrthoDB" id="9778777at2"/>
<sequence>MRLENPFKKVERLKRVTNVPKTGQGERVPPGQFLTDRFPVLTYGPTPHYDSLDQWDLRVFGLVGEEKTFSWADLMAMPTQTQTVDIHCVTRWSKLDTTWTGIPWREFLRHIDVRPEATHVLVHCEHGYTTNIGLDVLDDDDTMLAYLYEGKPLTPEHGYPMRLLVPKKYFWKSAKWIRGFEFMAGDRPGFWERYGYHMEGDPWKEERFG</sequence>
<gene>
    <name evidence="2" type="ORF">FKZ61_00380</name>
</gene>
<dbReference type="AlphaFoldDB" id="A0A540VM89"/>
<dbReference type="Gene3D" id="3.90.420.10">
    <property type="entry name" value="Oxidoreductase, molybdopterin-binding domain"/>
    <property type="match status" value="1"/>
</dbReference>
<comment type="caution">
    <text evidence="2">The sequence shown here is derived from an EMBL/GenBank/DDBJ whole genome shotgun (WGS) entry which is preliminary data.</text>
</comment>
<dbReference type="RefSeq" id="WP_141608085.1">
    <property type="nucleotide sequence ID" value="NZ_VIGC02000001.1"/>
</dbReference>
<dbReference type="InterPro" id="IPR000572">
    <property type="entry name" value="OxRdtase_Mopterin-bd_dom"/>
</dbReference>
<dbReference type="PANTHER" id="PTHR43032:SF4">
    <property type="entry name" value="OXIDOREDUCTASE MOLYBDOPTERIN-BINDING DOMAIN-CONTAINING PROTEIN"/>
    <property type="match status" value="1"/>
</dbReference>
<protein>
    <submittedName>
        <fullName evidence="2">Sulfite oxidase-like oxidoreductase</fullName>
    </submittedName>
</protein>
<keyword evidence="3" id="KW-1185">Reference proteome</keyword>